<dbReference type="OrthoDB" id="10250725at2759"/>
<dbReference type="Proteomes" id="UP000726737">
    <property type="component" value="Unassembled WGS sequence"/>
</dbReference>
<feature type="compositionally biased region" description="Gly residues" evidence="12">
    <location>
        <begin position="706"/>
        <end position="717"/>
    </location>
</feature>
<feature type="region of interest" description="Disordered" evidence="12">
    <location>
        <begin position="725"/>
        <end position="861"/>
    </location>
</feature>
<evidence type="ECO:0000256" key="3">
    <source>
        <dbReference type="ARBA" id="ARBA00022527"/>
    </source>
</evidence>
<keyword evidence="11" id="KW-0175">Coiled coil</keyword>
<feature type="region of interest" description="Disordered" evidence="12">
    <location>
        <begin position="698"/>
        <end position="717"/>
    </location>
</feature>
<evidence type="ECO:0000256" key="2">
    <source>
        <dbReference type="ARBA" id="ARBA00012513"/>
    </source>
</evidence>
<dbReference type="Gene3D" id="1.10.510.10">
    <property type="entry name" value="Transferase(Phosphotransferase) domain 1"/>
    <property type="match status" value="1"/>
</dbReference>
<keyword evidence="15" id="KW-1185">Reference proteome</keyword>
<dbReference type="Gene3D" id="3.30.200.20">
    <property type="entry name" value="Phosphorylase Kinase, domain 1"/>
    <property type="match status" value="2"/>
</dbReference>
<feature type="compositionally biased region" description="Polar residues" evidence="12">
    <location>
        <begin position="508"/>
        <end position="558"/>
    </location>
</feature>
<feature type="compositionally biased region" description="Polar residues" evidence="12">
    <location>
        <begin position="383"/>
        <end position="422"/>
    </location>
</feature>
<keyword evidence="4" id="KW-0808">Transferase</keyword>
<comment type="catalytic activity">
    <reaction evidence="9">
        <text>L-seryl-[protein] + ATP = O-phospho-L-seryl-[protein] + ADP + H(+)</text>
        <dbReference type="Rhea" id="RHEA:17989"/>
        <dbReference type="Rhea" id="RHEA-COMP:9863"/>
        <dbReference type="Rhea" id="RHEA-COMP:11604"/>
        <dbReference type="ChEBI" id="CHEBI:15378"/>
        <dbReference type="ChEBI" id="CHEBI:29999"/>
        <dbReference type="ChEBI" id="CHEBI:30616"/>
        <dbReference type="ChEBI" id="CHEBI:83421"/>
        <dbReference type="ChEBI" id="CHEBI:456216"/>
        <dbReference type="EC" id="2.7.11.1"/>
    </reaction>
</comment>
<gene>
    <name evidence="14" type="primary">NEK2</name>
    <name evidence="14" type="ORF">BG011_003292</name>
</gene>
<feature type="compositionally biased region" description="Low complexity" evidence="12">
    <location>
        <begin position="465"/>
        <end position="477"/>
    </location>
</feature>
<comment type="caution">
    <text evidence="14">The sequence shown here is derived from an EMBL/GenBank/DDBJ whole genome shotgun (WGS) entry which is preliminary data.</text>
</comment>
<evidence type="ECO:0000256" key="11">
    <source>
        <dbReference type="SAM" id="Coils"/>
    </source>
</evidence>
<evidence type="ECO:0000256" key="6">
    <source>
        <dbReference type="ARBA" id="ARBA00022777"/>
    </source>
</evidence>
<evidence type="ECO:0000256" key="4">
    <source>
        <dbReference type="ARBA" id="ARBA00022679"/>
    </source>
</evidence>
<feature type="coiled-coil region" evidence="11">
    <location>
        <begin position="313"/>
        <end position="354"/>
    </location>
</feature>
<dbReference type="CDD" id="cd08217">
    <property type="entry name" value="STKc_Nek2"/>
    <property type="match status" value="1"/>
</dbReference>
<accession>A0A9P6QDA1</accession>
<keyword evidence="6 14" id="KW-0418">Kinase</keyword>
<feature type="compositionally biased region" description="Low complexity" evidence="12">
    <location>
        <begin position="766"/>
        <end position="787"/>
    </location>
</feature>
<organism evidence="14 15">
    <name type="scientific">Mortierella polycephala</name>
    <dbReference type="NCBI Taxonomy" id="41804"/>
    <lineage>
        <taxon>Eukaryota</taxon>
        <taxon>Fungi</taxon>
        <taxon>Fungi incertae sedis</taxon>
        <taxon>Mucoromycota</taxon>
        <taxon>Mortierellomycotina</taxon>
        <taxon>Mortierellomycetes</taxon>
        <taxon>Mortierellales</taxon>
        <taxon>Mortierellaceae</taxon>
        <taxon>Mortierella</taxon>
    </lineage>
</organism>
<evidence type="ECO:0000256" key="5">
    <source>
        <dbReference type="ARBA" id="ARBA00022741"/>
    </source>
</evidence>
<feature type="binding site" evidence="10">
    <location>
        <position position="40"/>
    </location>
    <ligand>
        <name>ATP</name>
        <dbReference type="ChEBI" id="CHEBI:30616"/>
    </ligand>
</feature>
<feature type="compositionally biased region" description="Polar residues" evidence="12">
    <location>
        <begin position="810"/>
        <end position="828"/>
    </location>
</feature>
<dbReference type="PANTHER" id="PTHR44899:SF10">
    <property type="entry name" value="NIMA-RELATED KINASE 2"/>
    <property type="match status" value="1"/>
</dbReference>
<keyword evidence="7 10" id="KW-0067">ATP-binding</keyword>
<evidence type="ECO:0000313" key="14">
    <source>
        <dbReference type="EMBL" id="KAG0266084.1"/>
    </source>
</evidence>
<keyword evidence="5 10" id="KW-0547">Nucleotide-binding</keyword>
<dbReference type="PROSITE" id="PS50011">
    <property type="entry name" value="PROTEIN_KINASE_DOM"/>
    <property type="match status" value="1"/>
</dbReference>
<dbReference type="Pfam" id="PF00069">
    <property type="entry name" value="Pkinase"/>
    <property type="match status" value="1"/>
</dbReference>
<protein>
    <recommendedName>
        <fullName evidence="2">non-specific serine/threonine protein kinase</fullName>
        <ecNumber evidence="2">2.7.11.1</ecNumber>
    </recommendedName>
</protein>
<evidence type="ECO:0000259" key="13">
    <source>
        <dbReference type="PROSITE" id="PS50011"/>
    </source>
</evidence>
<dbReference type="EMBL" id="JAAAJA010000022">
    <property type="protein sequence ID" value="KAG0266084.1"/>
    <property type="molecule type" value="Genomic_DNA"/>
</dbReference>
<dbReference type="GO" id="GO:0004674">
    <property type="term" value="F:protein serine/threonine kinase activity"/>
    <property type="evidence" value="ECO:0007669"/>
    <property type="project" value="UniProtKB-KW"/>
</dbReference>
<dbReference type="AlphaFoldDB" id="A0A9P6QDA1"/>
<evidence type="ECO:0000256" key="12">
    <source>
        <dbReference type="SAM" id="MobiDB-lite"/>
    </source>
</evidence>
<evidence type="ECO:0000256" key="7">
    <source>
        <dbReference type="ARBA" id="ARBA00022840"/>
    </source>
</evidence>
<dbReference type="PROSITE" id="PS00108">
    <property type="entry name" value="PROTEIN_KINASE_ST"/>
    <property type="match status" value="1"/>
</dbReference>
<feature type="compositionally biased region" description="Low complexity" evidence="12">
    <location>
        <begin position="597"/>
        <end position="610"/>
    </location>
</feature>
<dbReference type="SUPFAM" id="SSF56112">
    <property type="entry name" value="Protein kinase-like (PK-like)"/>
    <property type="match status" value="1"/>
</dbReference>
<comment type="catalytic activity">
    <reaction evidence="8">
        <text>L-threonyl-[protein] + ATP = O-phospho-L-threonyl-[protein] + ADP + H(+)</text>
        <dbReference type="Rhea" id="RHEA:46608"/>
        <dbReference type="Rhea" id="RHEA-COMP:11060"/>
        <dbReference type="Rhea" id="RHEA-COMP:11605"/>
        <dbReference type="ChEBI" id="CHEBI:15378"/>
        <dbReference type="ChEBI" id="CHEBI:30013"/>
        <dbReference type="ChEBI" id="CHEBI:30616"/>
        <dbReference type="ChEBI" id="CHEBI:61977"/>
        <dbReference type="ChEBI" id="CHEBI:456216"/>
        <dbReference type="EC" id="2.7.11.1"/>
    </reaction>
</comment>
<dbReference type="InterPro" id="IPR000719">
    <property type="entry name" value="Prot_kinase_dom"/>
</dbReference>
<dbReference type="PANTHER" id="PTHR44899">
    <property type="entry name" value="CAMK FAMILY PROTEIN KINASE"/>
    <property type="match status" value="1"/>
</dbReference>
<feature type="region of interest" description="Disordered" evidence="12">
    <location>
        <begin position="378"/>
        <end position="432"/>
    </location>
</feature>
<dbReference type="GO" id="GO:0005524">
    <property type="term" value="F:ATP binding"/>
    <property type="evidence" value="ECO:0007669"/>
    <property type="project" value="UniProtKB-UniRule"/>
</dbReference>
<evidence type="ECO:0000313" key="15">
    <source>
        <dbReference type="Proteomes" id="UP000726737"/>
    </source>
</evidence>
<feature type="domain" description="Protein kinase" evidence="13">
    <location>
        <begin position="11"/>
        <end position="283"/>
    </location>
</feature>
<dbReference type="InterPro" id="IPR008271">
    <property type="entry name" value="Ser/Thr_kinase_AS"/>
</dbReference>
<dbReference type="InterPro" id="IPR017441">
    <property type="entry name" value="Protein_kinase_ATP_BS"/>
</dbReference>
<evidence type="ECO:0000256" key="10">
    <source>
        <dbReference type="PROSITE-ProRule" id="PRU10141"/>
    </source>
</evidence>
<feature type="compositionally biased region" description="Polar residues" evidence="12">
    <location>
        <begin position="618"/>
        <end position="644"/>
    </location>
</feature>
<dbReference type="InterPro" id="IPR051131">
    <property type="entry name" value="NEK_Ser/Thr_kinase_NIMA"/>
</dbReference>
<name>A0A9P6QDA1_9FUNG</name>
<dbReference type="EC" id="2.7.11.1" evidence="2"/>
<feature type="compositionally biased region" description="Low complexity" evidence="12">
    <location>
        <begin position="796"/>
        <end position="809"/>
    </location>
</feature>
<feature type="region of interest" description="Disordered" evidence="12">
    <location>
        <begin position="465"/>
        <end position="662"/>
    </location>
</feature>
<evidence type="ECO:0000256" key="8">
    <source>
        <dbReference type="ARBA" id="ARBA00047899"/>
    </source>
</evidence>
<feature type="compositionally biased region" description="Basic residues" evidence="12">
    <location>
        <begin position="491"/>
        <end position="500"/>
    </location>
</feature>
<proteinExistence type="inferred from homology"/>
<sequence>MQHDPLQLDGYESLESIGSGSYGLIRKVKRKEDGKILARKEIDYRKMSTKEKEQLVSEVNILKDLKHPNIVEFLERVIDRENCFIYILMEYCEGGDLASVIRRHKELLVHIGEEFIWSIMTQLVLALHECHCGMVINPDTKQATPRLILHRDLKPDNVFLDAKKNVKLGDFGLSRSLTNSQRTFAQTYVGTPFYMSPELISDSLYDTKSDIWSLGCVVFEMCALEPPFLADTQEELSAKIKLGRIPMLPPQYSQELNNVVRAMIQVNPRKRPSTGDLLANPRIKIISMQLEVKRKSVELESAMQLLMAKDRKLVDKEVSLANLEKSLRSAEQMLREKETVLNSKEESIRTKEANLMAREQKLSREHKHLSEAQKEFVMEQQRRQSMTAKPSSNQQSSEPMAIDTGTTTESNGAKNATDTGANGTAMKQGWAHPGLLPKSNIFSANVKNTTGATTQWPYTSALTTLQTNNTQDQPLTTRVTDGATLTDQSHHTRPLPRRKTGLSVGRFSLQSSNVHRNKPVNGTQATGQSTPLSSLEPQDSSTNGIQRPSSVTPFTSSKDAAPKDIASKPTPGQPFIFGHRGKEPRPAGRFNQAPAASSLTSGTSTPSTFSQGLRAKSKSANSVTATLASTTLHGSSSTPTSDNNPFLVPDSTKYASSSAPPTTATAATASISAPAAHAAYNFNSASIFNFTPIIRSSVTGSSSTGGRQGGTGTGAGAVIGATDVQMSDTSESSTHYSATSRLRSITPHSNGSLSNKNPISRPQIGTLSFVPSSSSRRSNPSGTTRPSSHTRFHAQNPTTSNFNSSASTSHGESTATSKAAIQESNMPNAHQPGALADKRSDQCVTPPLTKGDSLRMEWDDDIPSPFIKKTYMYSRSPNP</sequence>
<evidence type="ECO:0000256" key="9">
    <source>
        <dbReference type="ARBA" id="ARBA00048679"/>
    </source>
</evidence>
<dbReference type="FunFam" id="3.30.200.20:FF:000097">
    <property type="entry name" value="Probable serine/threonine-protein kinase nek1"/>
    <property type="match status" value="1"/>
</dbReference>
<dbReference type="PROSITE" id="PS00107">
    <property type="entry name" value="PROTEIN_KINASE_ATP"/>
    <property type="match status" value="1"/>
</dbReference>
<dbReference type="InterPro" id="IPR011009">
    <property type="entry name" value="Kinase-like_dom_sf"/>
</dbReference>
<reference evidence="14" key="1">
    <citation type="journal article" date="2020" name="Fungal Divers.">
        <title>Resolving the Mortierellaceae phylogeny through synthesis of multi-gene phylogenetics and phylogenomics.</title>
        <authorList>
            <person name="Vandepol N."/>
            <person name="Liber J."/>
            <person name="Desiro A."/>
            <person name="Na H."/>
            <person name="Kennedy M."/>
            <person name="Barry K."/>
            <person name="Grigoriev I.V."/>
            <person name="Miller A.N."/>
            <person name="O'Donnell K."/>
            <person name="Stajich J.E."/>
            <person name="Bonito G."/>
        </authorList>
    </citation>
    <scope>NUCLEOTIDE SEQUENCE</scope>
    <source>
        <strain evidence="14">KOD948</strain>
    </source>
</reference>
<evidence type="ECO:0000256" key="1">
    <source>
        <dbReference type="ARBA" id="ARBA00010886"/>
    </source>
</evidence>
<feature type="compositionally biased region" description="Polar residues" evidence="12">
    <location>
        <begin position="725"/>
        <end position="765"/>
    </location>
</feature>
<keyword evidence="3" id="KW-0723">Serine/threonine-protein kinase</keyword>
<comment type="similarity">
    <text evidence="1">Belongs to the protein kinase superfamily. NEK Ser/Thr protein kinase family. NIMA subfamily.</text>
</comment>
<dbReference type="SMART" id="SM00220">
    <property type="entry name" value="S_TKc"/>
    <property type="match status" value="1"/>
</dbReference>